<evidence type="ECO:0000313" key="3">
    <source>
        <dbReference type="Proteomes" id="UP000015106"/>
    </source>
</evidence>
<dbReference type="EnsemblPlants" id="TuG1812G0300005361.01.T01">
    <property type="protein sequence ID" value="TuG1812G0300005361.01.T01"/>
    <property type="gene ID" value="TuG1812G0300005361.01"/>
</dbReference>
<dbReference type="Gramene" id="TuG1812G0300005361.01.T01">
    <property type="protein sequence ID" value="TuG1812G0300005361.01.T01"/>
    <property type="gene ID" value="TuG1812G0300005361.01"/>
</dbReference>
<evidence type="ECO:0000256" key="1">
    <source>
        <dbReference type="SAM" id="MobiDB-lite"/>
    </source>
</evidence>
<sequence length="83" mass="8635">MASSLVTAQAEGTHNWINESTRMHEGLREARSGRSNAGGGQIGTMVVCLPPAHMETIRGVATTEAAIPGVEVRSHPTLLVGTA</sequence>
<reference evidence="2" key="2">
    <citation type="submission" date="2018-03" db="EMBL/GenBank/DDBJ databases">
        <title>The Triticum urartu genome reveals the dynamic nature of wheat genome evolution.</title>
        <authorList>
            <person name="Ling H."/>
            <person name="Ma B."/>
            <person name="Shi X."/>
            <person name="Liu H."/>
            <person name="Dong L."/>
            <person name="Sun H."/>
            <person name="Cao Y."/>
            <person name="Gao Q."/>
            <person name="Zheng S."/>
            <person name="Li Y."/>
            <person name="Yu Y."/>
            <person name="Du H."/>
            <person name="Qi M."/>
            <person name="Li Y."/>
            <person name="Yu H."/>
            <person name="Cui Y."/>
            <person name="Wang N."/>
            <person name="Chen C."/>
            <person name="Wu H."/>
            <person name="Zhao Y."/>
            <person name="Zhang J."/>
            <person name="Li Y."/>
            <person name="Zhou W."/>
            <person name="Zhang B."/>
            <person name="Hu W."/>
            <person name="Eijk M."/>
            <person name="Tang J."/>
            <person name="Witsenboer H."/>
            <person name="Zhao S."/>
            <person name="Li Z."/>
            <person name="Zhang A."/>
            <person name="Wang D."/>
            <person name="Liang C."/>
        </authorList>
    </citation>
    <scope>NUCLEOTIDE SEQUENCE [LARGE SCALE GENOMIC DNA]</scope>
    <source>
        <strain evidence="2">cv. G1812</strain>
    </source>
</reference>
<name>A0A8R7PZH1_TRIUA</name>
<protein>
    <submittedName>
        <fullName evidence="2">Uncharacterized protein</fullName>
    </submittedName>
</protein>
<proteinExistence type="predicted"/>
<dbReference type="AlphaFoldDB" id="A0A8R7PZH1"/>
<feature type="compositionally biased region" description="Polar residues" evidence="1">
    <location>
        <begin position="1"/>
        <end position="20"/>
    </location>
</feature>
<dbReference type="Proteomes" id="UP000015106">
    <property type="component" value="Chromosome 3"/>
</dbReference>
<keyword evidence="3" id="KW-1185">Reference proteome</keyword>
<feature type="region of interest" description="Disordered" evidence="1">
    <location>
        <begin position="1"/>
        <end position="21"/>
    </location>
</feature>
<reference evidence="2" key="3">
    <citation type="submission" date="2022-06" db="UniProtKB">
        <authorList>
            <consortium name="EnsemblPlants"/>
        </authorList>
    </citation>
    <scope>IDENTIFICATION</scope>
</reference>
<organism evidence="2 3">
    <name type="scientific">Triticum urartu</name>
    <name type="common">Red wild einkorn</name>
    <name type="synonym">Crithodium urartu</name>
    <dbReference type="NCBI Taxonomy" id="4572"/>
    <lineage>
        <taxon>Eukaryota</taxon>
        <taxon>Viridiplantae</taxon>
        <taxon>Streptophyta</taxon>
        <taxon>Embryophyta</taxon>
        <taxon>Tracheophyta</taxon>
        <taxon>Spermatophyta</taxon>
        <taxon>Magnoliopsida</taxon>
        <taxon>Liliopsida</taxon>
        <taxon>Poales</taxon>
        <taxon>Poaceae</taxon>
        <taxon>BOP clade</taxon>
        <taxon>Pooideae</taxon>
        <taxon>Triticodae</taxon>
        <taxon>Triticeae</taxon>
        <taxon>Triticinae</taxon>
        <taxon>Triticum</taxon>
    </lineage>
</organism>
<reference evidence="3" key="1">
    <citation type="journal article" date="2013" name="Nature">
        <title>Draft genome of the wheat A-genome progenitor Triticum urartu.</title>
        <authorList>
            <person name="Ling H.Q."/>
            <person name="Zhao S."/>
            <person name="Liu D."/>
            <person name="Wang J."/>
            <person name="Sun H."/>
            <person name="Zhang C."/>
            <person name="Fan H."/>
            <person name="Li D."/>
            <person name="Dong L."/>
            <person name="Tao Y."/>
            <person name="Gao C."/>
            <person name="Wu H."/>
            <person name="Li Y."/>
            <person name="Cui Y."/>
            <person name="Guo X."/>
            <person name="Zheng S."/>
            <person name="Wang B."/>
            <person name="Yu K."/>
            <person name="Liang Q."/>
            <person name="Yang W."/>
            <person name="Lou X."/>
            <person name="Chen J."/>
            <person name="Feng M."/>
            <person name="Jian J."/>
            <person name="Zhang X."/>
            <person name="Luo G."/>
            <person name="Jiang Y."/>
            <person name="Liu J."/>
            <person name="Wang Z."/>
            <person name="Sha Y."/>
            <person name="Zhang B."/>
            <person name="Wu H."/>
            <person name="Tang D."/>
            <person name="Shen Q."/>
            <person name="Xue P."/>
            <person name="Zou S."/>
            <person name="Wang X."/>
            <person name="Liu X."/>
            <person name="Wang F."/>
            <person name="Yang Y."/>
            <person name="An X."/>
            <person name="Dong Z."/>
            <person name="Zhang K."/>
            <person name="Zhang X."/>
            <person name="Luo M.C."/>
            <person name="Dvorak J."/>
            <person name="Tong Y."/>
            <person name="Wang J."/>
            <person name="Yang H."/>
            <person name="Li Z."/>
            <person name="Wang D."/>
            <person name="Zhang A."/>
            <person name="Wang J."/>
        </authorList>
    </citation>
    <scope>NUCLEOTIDE SEQUENCE</scope>
    <source>
        <strain evidence="3">cv. G1812</strain>
    </source>
</reference>
<evidence type="ECO:0000313" key="2">
    <source>
        <dbReference type="EnsemblPlants" id="TuG1812G0300005361.01.T01"/>
    </source>
</evidence>
<accession>A0A8R7PZH1</accession>